<dbReference type="SUPFAM" id="SSF48371">
    <property type="entry name" value="ARM repeat"/>
    <property type="match status" value="1"/>
</dbReference>
<dbReference type="Proteomes" id="UP000332933">
    <property type="component" value="Unassembled WGS sequence"/>
</dbReference>
<sequence length="203" mass="22110">MLSSRARLKSRESSKGDALPREGYLMQLMAECTSPSTTPPAKQQCLAHLANFGYDPINFEYFLRLNVVDMFVDFVDDGLPHASATPQGAASNHAIVIVRLAVQGICNVSADPRFQKILVENDAIPLLVRAAHSHDATTCAAALSTLFFLLDAPVEVIPVASLRENESIVGLMKKSTLHQDTIVRNTAFAFLTRRNDIAEDEGG</sequence>
<dbReference type="PANTHER" id="PTHR46263">
    <property type="entry name" value="ARMADILLO REPEAT-CONTAINING PROTEIN 7"/>
    <property type="match status" value="1"/>
</dbReference>
<evidence type="ECO:0000313" key="1">
    <source>
        <dbReference type="EMBL" id="KAF0689894.1"/>
    </source>
</evidence>
<dbReference type="PANTHER" id="PTHR46263:SF1">
    <property type="entry name" value="ARMADILLO REPEAT-CONTAINING PROTEIN 7"/>
    <property type="match status" value="1"/>
</dbReference>
<dbReference type="EMBL" id="CAADRA010006426">
    <property type="protein sequence ID" value="VFT95425.1"/>
    <property type="molecule type" value="Genomic_DNA"/>
</dbReference>
<dbReference type="Gene3D" id="1.25.10.10">
    <property type="entry name" value="Leucine-rich Repeat Variant"/>
    <property type="match status" value="1"/>
</dbReference>
<dbReference type="InterPro" id="IPR016024">
    <property type="entry name" value="ARM-type_fold"/>
</dbReference>
<dbReference type="OrthoDB" id="201709at2759"/>
<organism evidence="2 3">
    <name type="scientific">Aphanomyces stellatus</name>
    <dbReference type="NCBI Taxonomy" id="120398"/>
    <lineage>
        <taxon>Eukaryota</taxon>
        <taxon>Sar</taxon>
        <taxon>Stramenopiles</taxon>
        <taxon>Oomycota</taxon>
        <taxon>Saprolegniomycetes</taxon>
        <taxon>Saprolegniales</taxon>
        <taxon>Verrucalvaceae</taxon>
        <taxon>Aphanomyces</taxon>
    </lineage>
</organism>
<keyword evidence="3" id="KW-1185">Reference proteome</keyword>
<reference evidence="2 3" key="1">
    <citation type="submission" date="2019-03" db="EMBL/GenBank/DDBJ databases">
        <authorList>
            <person name="Gaulin E."/>
            <person name="Dumas B."/>
        </authorList>
    </citation>
    <scope>NUCLEOTIDE SEQUENCE [LARGE SCALE GENOMIC DNA]</scope>
    <source>
        <strain evidence="2">CBS 568.67</strain>
    </source>
</reference>
<dbReference type="InterPro" id="IPR042462">
    <property type="entry name" value="ARMC7"/>
</dbReference>
<proteinExistence type="predicted"/>
<protein>
    <submittedName>
        <fullName evidence="2">Aste57867_18690 protein</fullName>
    </submittedName>
</protein>
<evidence type="ECO:0000313" key="3">
    <source>
        <dbReference type="Proteomes" id="UP000332933"/>
    </source>
</evidence>
<reference evidence="1" key="2">
    <citation type="submission" date="2019-06" db="EMBL/GenBank/DDBJ databases">
        <title>Genomics analysis of Aphanomyces spp. identifies a new class of oomycete effector associated with host adaptation.</title>
        <authorList>
            <person name="Gaulin E."/>
        </authorList>
    </citation>
    <scope>NUCLEOTIDE SEQUENCE</scope>
    <source>
        <strain evidence="1">CBS 578.67</strain>
    </source>
</reference>
<evidence type="ECO:0000313" key="2">
    <source>
        <dbReference type="EMBL" id="VFT95425.1"/>
    </source>
</evidence>
<dbReference type="AlphaFoldDB" id="A0A485LBC7"/>
<gene>
    <name evidence="2" type="primary">Aste57867_18690</name>
    <name evidence="1" type="ORF">As57867_018628</name>
    <name evidence="2" type="ORF">ASTE57867_18690</name>
</gene>
<accession>A0A485LBC7</accession>
<dbReference type="InterPro" id="IPR011989">
    <property type="entry name" value="ARM-like"/>
</dbReference>
<name>A0A485LBC7_9STRA</name>
<dbReference type="EMBL" id="VJMH01006405">
    <property type="protein sequence ID" value="KAF0689894.1"/>
    <property type="molecule type" value="Genomic_DNA"/>
</dbReference>